<sequence length="138" mass="15295">MAPGTSRSKFPRSPLRFYGTAGSEDSEPVLILPGQTVLGLSGNNANGLFLVLNAQSLDQSQQSSRVSLAFFLVFSSMNGWLVASWRILRPFEERLHVTSGLERTSLGRIIAETTRGQYPSRTMPICERRDVRQAASRH</sequence>
<proteinExistence type="predicted"/>
<protein>
    <submittedName>
        <fullName evidence="1">Uncharacterized protein</fullName>
    </submittedName>
</protein>
<dbReference type="InParanoid" id="A0A0A0HVC5"/>
<dbReference type="AlphaFoldDB" id="A0A0A0HVC5"/>
<organism evidence="1 2">
    <name type="scientific">Paracoccidioides brasiliensis (strain Pb18)</name>
    <dbReference type="NCBI Taxonomy" id="502780"/>
    <lineage>
        <taxon>Eukaryota</taxon>
        <taxon>Fungi</taxon>
        <taxon>Dikarya</taxon>
        <taxon>Ascomycota</taxon>
        <taxon>Pezizomycotina</taxon>
        <taxon>Eurotiomycetes</taxon>
        <taxon>Eurotiomycetidae</taxon>
        <taxon>Onygenales</taxon>
        <taxon>Ajellomycetaceae</taxon>
        <taxon>Paracoccidioides</taxon>
    </lineage>
</organism>
<dbReference type="GeneID" id="22587680"/>
<dbReference type="EMBL" id="KN275961">
    <property type="protein sequence ID" value="KGM91996.1"/>
    <property type="molecule type" value="Genomic_DNA"/>
</dbReference>
<dbReference type="HOGENOM" id="CLU_1855883_0_0_1"/>
<keyword evidence="2" id="KW-1185">Reference proteome</keyword>
<name>A0A0A0HVC5_PARBD</name>
<dbReference type="Proteomes" id="UP000001628">
    <property type="component" value="Unassembled WGS sequence"/>
</dbReference>
<dbReference type="KEGG" id="pbn:PADG_11783"/>
<reference evidence="1 2" key="1">
    <citation type="journal article" date="2011" name="PLoS Genet.">
        <title>Comparative genomic analysis of human fungal pathogens causing paracoccidioidomycosis.</title>
        <authorList>
            <person name="Desjardins C.A."/>
            <person name="Champion M.D."/>
            <person name="Holder J.W."/>
            <person name="Muszewska A."/>
            <person name="Goldberg J."/>
            <person name="Bailao A.M."/>
            <person name="Brigido M.M."/>
            <person name="Ferreira M.E."/>
            <person name="Garcia A.M."/>
            <person name="Grynberg M."/>
            <person name="Gujja S."/>
            <person name="Heiman D.I."/>
            <person name="Henn M.R."/>
            <person name="Kodira C.D."/>
            <person name="Leon-Narvaez H."/>
            <person name="Longo L.V."/>
            <person name="Ma L.J."/>
            <person name="Malavazi I."/>
            <person name="Matsuo A.L."/>
            <person name="Morais F.V."/>
            <person name="Pereira M."/>
            <person name="Rodriguez-Brito S."/>
            <person name="Sakthikumar S."/>
            <person name="Salem-Izacc S.M."/>
            <person name="Sykes S.M."/>
            <person name="Teixeira M.M."/>
            <person name="Vallejo M.C."/>
            <person name="Walter M.E."/>
            <person name="Yandava C."/>
            <person name="Young S."/>
            <person name="Zeng Q."/>
            <person name="Zucker J."/>
            <person name="Felipe M.S."/>
            <person name="Goldman G.H."/>
            <person name="Haas B.J."/>
            <person name="McEwen J.G."/>
            <person name="Nino-Vega G."/>
            <person name="Puccia R."/>
            <person name="San-Blas G."/>
            <person name="Soares C.M."/>
            <person name="Birren B.W."/>
            <person name="Cuomo C.A."/>
        </authorList>
    </citation>
    <scope>NUCLEOTIDE SEQUENCE [LARGE SCALE GENOMIC DNA]</scope>
    <source>
        <strain evidence="1 2">Pb18</strain>
    </source>
</reference>
<dbReference type="VEuPathDB" id="FungiDB:PADG_11783"/>
<gene>
    <name evidence="1" type="ORF">PADG_11783</name>
</gene>
<evidence type="ECO:0000313" key="2">
    <source>
        <dbReference type="Proteomes" id="UP000001628"/>
    </source>
</evidence>
<evidence type="ECO:0000313" key="1">
    <source>
        <dbReference type="EMBL" id="KGM91996.1"/>
    </source>
</evidence>
<accession>A0A0A0HVC5</accession>
<dbReference type="RefSeq" id="XP_010760506.1">
    <property type="nucleotide sequence ID" value="XM_010762204.1"/>
</dbReference>